<dbReference type="Gene3D" id="3.30.420.40">
    <property type="match status" value="2"/>
</dbReference>
<name>W6RC92_9HYPH</name>
<dbReference type="KEGG" id="rhl:LPU83_2787"/>
<dbReference type="PATRIC" id="fig|348824.6.peg.3002"/>
<evidence type="ECO:0000313" key="2">
    <source>
        <dbReference type="EMBL" id="CDM58439.1"/>
    </source>
</evidence>
<dbReference type="InterPro" id="IPR043129">
    <property type="entry name" value="ATPase_NBD"/>
</dbReference>
<dbReference type="RefSeq" id="WP_024313672.1">
    <property type="nucleotide sequence ID" value="NZ_ATTO01000005.1"/>
</dbReference>
<keyword evidence="3" id="KW-1185">Reference proteome</keyword>
<sequence>MTELAIGIDGGGSSCRAAVTDTTGRILGHGTAGPSNILSDLDNSLLNIVASARNALSDAGLSPEAVSSVAAVVGVAGANVGDYAERIERALPFARRRVVTDATTALQGALGDCDGVIGAFGTGSVYNARRKGKLYGIGGWGFVVGDQASGARLGRDLLEQSLLAHDGVRPSSPVTKTVMAEYGDDPERVVEFAHVSRPNDFARYAPVVFGAAARGDPVATAIVQNAAASIGESLDALLWPECQAICLLGGLAKAYRPWLAERHTALLREPKGDVLQGAIELAVKFCGKKEEARHDG</sequence>
<dbReference type="EC" id="2.7.1.59" evidence="2"/>
<gene>
    <name evidence="2" type="primary">NAGK</name>
    <name evidence="2" type="ORF">LPU83_2787</name>
</gene>
<evidence type="ECO:0000313" key="3">
    <source>
        <dbReference type="Proteomes" id="UP000019443"/>
    </source>
</evidence>
<dbReference type="HOGENOM" id="CLU_016274_2_0_5"/>
<dbReference type="SUPFAM" id="SSF53067">
    <property type="entry name" value="Actin-like ATPase domain"/>
    <property type="match status" value="2"/>
</dbReference>
<reference evidence="2" key="1">
    <citation type="submission" date="2013-11" db="EMBL/GenBank/DDBJ databases">
        <title>Draft genome sequence of the broad-host-range Rhizobium sp. LPU83 strain, a member of the low-genetic diversity Oregon-like Rhizobium sp. group.</title>
        <authorList>
            <person name="Wibberg D."/>
            <person name="Puehler A."/>
            <person name="Schlueter A."/>
        </authorList>
    </citation>
    <scope>NUCLEOTIDE SEQUENCE [LARGE SCALE GENOMIC DNA]</scope>
    <source>
        <strain evidence="2">LPU83</strain>
    </source>
</reference>
<dbReference type="EMBL" id="HG916852">
    <property type="protein sequence ID" value="CDM58439.1"/>
    <property type="molecule type" value="Genomic_DNA"/>
</dbReference>
<dbReference type="Proteomes" id="UP000019443">
    <property type="component" value="Chromosome"/>
</dbReference>
<proteinExistence type="predicted"/>
<dbReference type="PANTHER" id="PTHR43190">
    <property type="entry name" value="N-ACETYL-D-GLUCOSAMINE KINASE"/>
    <property type="match status" value="1"/>
</dbReference>
<evidence type="ECO:0000259" key="1">
    <source>
        <dbReference type="Pfam" id="PF01869"/>
    </source>
</evidence>
<dbReference type="GO" id="GO:0045127">
    <property type="term" value="F:N-acetylglucosamine kinase activity"/>
    <property type="evidence" value="ECO:0007669"/>
    <property type="project" value="UniProtKB-EC"/>
</dbReference>
<dbReference type="PANTHER" id="PTHR43190:SF3">
    <property type="entry name" value="N-ACETYL-D-GLUCOSAMINE KINASE"/>
    <property type="match status" value="1"/>
</dbReference>
<feature type="domain" description="ATPase BadF/BadG/BcrA/BcrD type" evidence="1">
    <location>
        <begin position="6"/>
        <end position="264"/>
    </location>
</feature>
<accession>W6RC92</accession>
<dbReference type="Pfam" id="PF01869">
    <property type="entry name" value="BcrAD_BadFG"/>
    <property type="match status" value="1"/>
</dbReference>
<dbReference type="AlphaFoldDB" id="W6RC92"/>
<protein>
    <submittedName>
        <fullName evidence="2">ATPase BadF/BadG/BcrA/BcrD type</fullName>
        <ecNumber evidence="2">2.7.1.59</ecNumber>
    </submittedName>
</protein>
<dbReference type="CDD" id="cd24082">
    <property type="entry name" value="ASKHA_NBD_GspK-like"/>
    <property type="match status" value="1"/>
</dbReference>
<organism evidence="2 3">
    <name type="scientific">Rhizobium favelukesii</name>
    <dbReference type="NCBI Taxonomy" id="348824"/>
    <lineage>
        <taxon>Bacteria</taxon>
        <taxon>Pseudomonadati</taxon>
        <taxon>Pseudomonadota</taxon>
        <taxon>Alphaproteobacteria</taxon>
        <taxon>Hyphomicrobiales</taxon>
        <taxon>Rhizobiaceae</taxon>
        <taxon>Rhizobium/Agrobacterium group</taxon>
        <taxon>Rhizobium</taxon>
    </lineage>
</organism>
<keyword evidence="2" id="KW-0808">Transferase</keyword>
<dbReference type="eggNOG" id="COG2971">
    <property type="taxonomic scope" value="Bacteria"/>
</dbReference>
<dbReference type="InterPro" id="IPR002731">
    <property type="entry name" value="ATPase_BadF"/>
</dbReference>
<dbReference type="InterPro" id="IPR052519">
    <property type="entry name" value="Euk-type_GlcNAc_Kinase"/>
</dbReference>